<keyword evidence="2" id="KW-1185">Reference proteome</keyword>
<proteinExistence type="predicted"/>
<dbReference type="Proteomes" id="UP000256405">
    <property type="component" value="Unassembled WGS sequence"/>
</dbReference>
<protein>
    <submittedName>
        <fullName evidence="1">Uncharacterized protein</fullName>
    </submittedName>
</protein>
<comment type="caution">
    <text evidence="1">The sequence shown here is derived from an EMBL/GenBank/DDBJ whole genome shotgun (WGS) entry which is preliminary data.</text>
</comment>
<dbReference type="AlphaFoldDB" id="A0A3E0DP11"/>
<dbReference type="OrthoDB" id="824312at2"/>
<gene>
    <name evidence="1" type="ORF">C8N25_11436</name>
</gene>
<organism evidence="1 2">
    <name type="scientific">Algoriphagus antarcticus</name>
    <dbReference type="NCBI Taxonomy" id="238540"/>
    <lineage>
        <taxon>Bacteria</taxon>
        <taxon>Pseudomonadati</taxon>
        <taxon>Bacteroidota</taxon>
        <taxon>Cytophagia</taxon>
        <taxon>Cytophagales</taxon>
        <taxon>Cyclobacteriaceae</taxon>
        <taxon>Algoriphagus</taxon>
    </lineage>
</organism>
<name>A0A3E0DP11_9BACT</name>
<sequence>MKTAIFVWLFLFPIQIYASSYNSFTTPELTLVSAIEKGEFNATEIGSIELTDNSELTTGCENFKAIGSA</sequence>
<evidence type="ECO:0000313" key="2">
    <source>
        <dbReference type="Proteomes" id="UP000256405"/>
    </source>
</evidence>
<dbReference type="RefSeq" id="WP_086541395.1">
    <property type="nucleotide sequence ID" value="NZ_MSSW01000027.1"/>
</dbReference>
<reference evidence="1 2" key="1">
    <citation type="submission" date="2018-08" db="EMBL/GenBank/DDBJ databases">
        <title>Genomic Encyclopedia of Archaeal and Bacterial Type Strains, Phase II (KMG-II): from individual species to whole genera.</title>
        <authorList>
            <person name="Goeker M."/>
        </authorList>
    </citation>
    <scope>NUCLEOTIDE SEQUENCE [LARGE SCALE GENOMIC DNA]</scope>
    <source>
        <strain evidence="1 2">DSM 15986</strain>
    </source>
</reference>
<dbReference type="EMBL" id="QUNF01000014">
    <property type="protein sequence ID" value="REG84687.1"/>
    <property type="molecule type" value="Genomic_DNA"/>
</dbReference>
<evidence type="ECO:0000313" key="1">
    <source>
        <dbReference type="EMBL" id="REG84687.1"/>
    </source>
</evidence>
<accession>A0A3E0DP11</accession>